<dbReference type="InterPro" id="IPR006311">
    <property type="entry name" value="TAT_signal"/>
</dbReference>
<dbReference type="InterPro" id="IPR011041">
    <property type="entry name" value="Quinoprot_gluc/sorb_DH_b-prop"/>
</dbReference>
<dbReference type="EMBL" id="BMPF01000001">
    <property type="protein sequence ID" value="GGL26565.1"/>
    <property type="molecule type" value="Genomic_DNA"/>
</dbReference>
<reference evidence="2 3" key="1">
    <citation type="journal article" date="2019" name="Int. J. Syst. Evol. Microbiol.">
        <title>The Global Catalogue of Microorganisms (GCM) 10K type strain sequencing project: providing services to taxonomists for standard genome sequencing and annotation.</title>
        <authorList>
            <consortium name="The Broad Institute Genomics Platform"/>
            <consortium name="The Broad Institute Genome Sequencing Center for Infectious Disease"/>
            <person name="Wu L."/>
            <person name="Ma J."/>
        </authorList>
    </citation>
    <scope>NUCLEOTIDE SEQUENCE [LARGE SCALE GENOMIC DNA]</scope>
    <source>
        <strain evidence="2 3">JCM 19585</strain>
    </source>
</reference>
<organism evidence="2 3">
    <name type="scientific">Halarchaeum grantii</name>
    <dbReference type="NCBI Taxonomy" id="1193105"/>
    <lineage>
        <taxon>Archaea</taxon>
        <taxon>Methanobacteriati</taxon>
        <taxon>Methanobacteriota</taxon>
        <taxon>Stenosarchaea group</taxon>
        <taxon>Halobacteria</taxon>
        <taxon>Halobacteriales</taxon>
        <taxon>Halobacteriaceae</taxon>
    </lineage>
</organism>
<dbReference type="Gene3D" id="2.120.10.30">
    <property type="entry name" value="TolB, C-terminal domain"/>
    <property type="match status" value="1"/>
</dbReference>
<dbReference type="PANTHER" id="PTHR19328:SF75">
    <property type="entry name" value="ALDOSE SUGAR DEHYDROGENASE YLII"/>
    <property type="match status" value="1"/>
</dbReference>
<dbReference type="Pfam" id="PF07995">
    <property type="entry name" value="GSDH"/>
    <property type="match status" value="1"/>
</dbReference>
<sequence>MEYSRRALLRAGGALGLGALAGCSAPSDGSTTTATGGAGSTSLGVEPVASGFVSPVDVAVGGGETLVADQVGVLYRLGAGGRERVLDLRTATVNVSGYDERGLLGVALHPDFPDTEEAYAYYSAPRREGTPDGYDHTSVLAAFDWTDGVFDPASERVLLEIPEPQSNHNGGALAFGSDGYLYVGVGDGGGANDTGRGHVSDWYEANAGGNGQDTATNRLGSVLRIDVDATEGERPYGIPESNPLADAAYPEQYAWGFRNPWRLSFDEVGLLVADVGQNRYEEVNLVERGGNYGWNVREGRHCFAAAAPSEPPESCPSETPDGTRLRDPVIEYPHRGDGVAGIAVVGGHVYRGEALDGLRGAYVFADWQADGRVFVATPKGESWPTRVAPVDGLGGYVTAFGKDAEGELLVCTNETGTVSGSSGSVVRLAAE</sequence>
<dbReference type="InterPro" id="IPR012938">
    <property type="entry name" value="Glc/Sorbosone_DH"/>
</dbReference>
<dbReference type="PANTHER" id="PTHR19328">
    <property type="entry name" value="HEDGEHOG-INTERACTING PROTEIN"/>
    <property type="match status" value="1"/>
</dbReference>
<evidence type="ECO:0000313" key="3">
    <source>
        <dbReference type="Proteomes" id="UP000628840"/>
    </source>
</evidence>
<dbReference type="Proteomes" id="UP000628840">
    <property type="component" value="Unassembled WGS sequence"/>
</dbReference>
<dbReference type="InterPro" id="IPR011042">
    <property type="entry name" value="6-blade_b-propeller_TolB-like"/>
</dbReference>
<dbReference type="AlphaFoldDB" id="A0A830ESR8"/>
<gene>
    <name evidence="2" type="ORF">GCM10009037_07750</name>
</gene>
<protein>
    <recommendedName>
        <fullName evidence="1">Glucose/Sorbosone dehydrogenase domain-containing protein</fullName>
    </recommendedName>
</protein>
<keyword evidence="3" id="KW-1185">Reference proteome</keyword>
<dbReference type="RefSeq" id="WP_188879201.1">
    <property type="nucleotide sequence ID" value="NZ_BMPF01000001.1"/>
</dbReference>
<comment type="caution">
    <text evidence="2">The sequence shown here is derived from an EMBL/GenBank/DDBJ whole genome shotgun (WGS) entry which is preliminary data.</text>
</comment>
<proteinExistence type="predicted"/>
<name>A0A830ESR8_9EURY</name>
<feature type="domain" description="Glucose/Sorbosone dehydrogenase" evidence="1">
    <location>
        <begin position="60"/>
        <end position="414"/>
    </location>
</feature>
<dbReference type="PROSITE" id="PS51257">
    <property type="entry name" value="PROKAR_LIPOPROTEIN"/>
    <property type="match status" value="1"/>
</dbReference>
<dbReference type="PROSITE" id="PS51318">
    <property type="entry name" value="TAT"/>
    <property type="match status" value="1"/>
</dbReference>
<dbReference type="SUPFAM" id="SSF50952">
    <property type="entry name" value="Soluble quinoprotein glucose dehydrogenase"/>
    <property type="match status" value="1"/>
</dbReference>
<evidence type="ECO:0000313" key="2">
    <source>
        <dbReference type="EMBL" id="GGL26565.1"/>
    </source>
</evidence>
<accession>A0A830ESR8</accession>
<dbReference type="OrthoDB" id="6744at2157"/>
<evidence type="ECO:0000259" key="1">
    <source>
        <dbReference type="Pfam" id="PF07995"/>
    </source>
</evidence>